<dbReference type="HOGENOM" id="CLU_973434_0_0_1"/>
<organism evidence="4 5">
    <name type="scientific">Metarhizium album (strain ARSEF 1941)</name>
    <dbReference type="NCBI Taxonomy" id="1081103"/>
    <lineage>
        <taxon>Eukaryota</taxon>
        <taxon>Fungi</taxon>
        <taxon>Dikarya</taxon>
        <taxon>Ascomycota</taxon>
        <taxon>Pezizomycotina</taxon>
        <taxon>Sordariomycetes</taxon>
        <taxon>Hypocreomycetidae</taxon>
        <taxon>Hypocreales</taxon>
        <taxon>Clavicipitaceae</taxon>
        <taxon>Metarhizium</taxon>
    </lineage>
</organism>
<feature type="compositionally biased region" description="Low complexity" evidence="2">
    <location>
        <begin position="75"/>
        <end position="88"/>
    </location>
</feature>
<accession>A0A0B2WJM8</accession>
<protein>
    <submittedName>
        <fullName evidence="4">Uncharacterized protein</fullName>
    </submittedName>
</protein>
<comment type="caution">
    <text evidence="4">The sequence shown here is derived from an EMBL/GenBank/DDBJ whole genome shotgun (WGS) entry which is preliminary data.</text>
</comment>
<name>A0A0B2WJM8_METAS</name>
<dbReference type="Proteomes" id="UP000030816">
    <property type="component" value="Unassembled WGS sequence"/>
</dbReference>
<feature type="coiled-coil region" evidence="1">
    <location>
        <begin position="153"/>
        <end position="187"/>
    </location>
</feature>
<dbReference type="AlphaFoldDB" id="A0A0B2WJM8"/>
<dbReference type="RefSeq" id="XP_040674965.1">
    <property type="nucleotide sequence ID" value="XM_040827057.1"/>
</dbReference>
<evidence type="ECO:0000256" key="3">
    <source>
        <dbReference type="SAM" id="SignalP"/>
    </source>
</evidence>
<sequence length="286" mass="30707">MKLRDGLVVLLALRATAAARLSSPHAPGLQVVQFQDGSALGRATPLVDPVPRGSLPRRGLLGIGRRSRPKHRPKQSASKPAKPPVAESHPVISAREASRIKSPDCGKSGVFFRGDSRPPWEIFASGSALSQLLEACELAAVQPPAERDVRETLSQHRQALQDGILRLNELRNKLIDHRRQVREKVNTGGHVENMCDVKPQTVPIPDGNESGPVVAAPSWAAEPRVKAAAIPYDWALCRKAVMLRGTETCYSPAGLAKPGTASPLRLSTLSRGCSRTGRPVNSLKGV</sequence>
<dbReference type="OrthoDB" id="4868762at2759"/>
<evidence type="ECO:0000313" key="5">
    <source>
        <dbReference type="Proteomes" id="UP000030816"/>
    </source>
</evidence>
<feature type="signal peptide" evidence="3">
    <location>
        <begin position="1"/>
        <end position="18"/>
    </location>
</feature>
<dbReference type="STRING" id="1081103.A0A0B2WJM8"/>
<dbReference type="EMBL" id="AZHE01000048">
    <property type="protein sequence ID" value="KHN93899.1"/>
    <property type="molecule type" value="Genomic_DNA"/>
</dbReference>
<dbReference type="GeneID" id="63742714"/>
<evidence type="ECO:0000256" key="2">
    <source>
        <dbReference type="SAM" id="MobiDB-lite"/>
    </source>
</evidence>
<reference evidence="4 5" key="1">
    <citation type="journal article" date="2014" name="Proc. Natl. Acad. Sci. U.S.A.">
        <title>Trajectory and genomic determinants of fungal-pathogen speciation and host adaptation.</title>
        <authorList>
            <person name="Hu X."/>
            <person name="Xiao G."/>
            <person name="Zheng P."/>
            <person name="Shang Y."/>
            <person name="Su Y."/>
            <person name="Zhang X."/>
            <person name="Liu X."/>
            <person name="Zhan S."/>
            <person name="St Leger R.J."/>
            <person name="Wang C."/>
        </authorList>
    </citation>
    <scope>NUCLEOTIDE SEQUENCE [LARGE SCALE GENOMIC DNA]</scope>
    <source>
        <strain evidence="4 5">ARSEF 1941</strain>
    </source>
</reference>
<feature type="compositionally biased region" description="Low complexity" evidence="2">
    <location>
        <begin position="51"/>
        <end position="64"/>
    </location>
</feature>
<evidence type="ECO:0000313" key="4">
    <source>
        <dbReference type="EMBL" id="KHN93899.1"/>
    </source>
</evidence>
<keyword evidence="3" id="KW-0732">Signal</keyword>
<feature type="region of interest" description="Disordered" evidence="2">
    <location>
        <begin position="42"/>
        <end position="97"/>
    </location>
</feature>
<keyword evidence="5" id="KW-1185">Reference proteome</keyword>
<keyword evidence="1" id="KW-0175">Coiled coil</keyword>
<evidence type="ECO:0000256" key="1">
    <source>
        <dbReference type="SAM" id="Coils"/>
    </source>
</evidence>
<gene>
    <name evidence="4" type="ORF">MAM_08259</name>
</gene>
<feature type="chain" id="PRO_5002079210" evidence="3">
    <location>
        <begin position="19"/>
        <end position="286"/>
    </location>
</feature>
<feature type="compositionally biased region" description="Basic residues" evidence="2">
    <location>
        <begin position="65"/>
        <end position="74"/>
    </location>
</feature>
<proteinExistence type="predicted"/>